<evidence type="ECO:0000313" key="1">
    <source>
        <dbReference type="EMBL" id="PWV00032.1"/>
    </source>
</evidence>
<accession>A0A2V2VUJ1</accession>
<evidence type="ECO:0008006" key="3">
    <source>
        <dbReference type="Google" id="ProtNLM"/>
    </source>
</evidence>
<dbReference type="VEuPathDB" id="TriTrypDB:TCSYLVIO_003676"/>
<dbReference type="VEuPathDB" id="TriTrypDB:TcCL_NonESM04084"/>
<dbReference type="VEuPathDB" id="TriTrypDB:ECC02_008892"/>
<dbReference type="PROSITE" id="PS51257">
    <property type="entry name" value="PROKAR_LIPOPROTEIN"/>
    <property type="match status" value="1"/>
</dbReference>
<evidence type="ECO:0000313" key="2">
    <source>
        <dbReference type="Proteomes" id="UP000246121"/>
    </source>
</evidence>
<dbReference type="Proteomes" id="UP000246121">
    <property type="component" value="Unassembled WGS sequence"/>
</dbReference>
<dbReference type="VEuPathDB" id="TriTrypDB:TcCLB.509891.50"/>
<dbReference type="EMBL" id="PRFA01000007">
    <property type="protein sequence ID" value="PWV00032.1"/>
    <property type="molecule type" value="Genomic_DNA"/>
</dbReference>
<organism evidence="1 2">
    <name type="scientific">Trypanosoma cruzi</name>
    <dbReference type="NCBI Taxonomy" id="5693"/>
    <lineage>
        <taxon>Eukaryota</taxon>
        <taxon>Discoba</taxon>
        <taxon>Euglenozoa</taxon>
        <taxon>Kinetoplastea</taxon>
        <taxon>Metakinetoplastina</taxon>
        <taxon>Trypanosomatida</taxon>
        <taxon>Trypanosomatidae</taxon>
        <taxon>Trypanosoma</taxon>
        <taxon>Schizotrypanum</taxon>
    </lineage>
</organism>
<dbReference type="AlphaFoldDB" id="A0A2V2VUJ1"/>
<sequence>MSWAVIRRPVKVCATVAAATAFSWLYSCRPVVVTQEAPTIALDSNVGSAVEPLWDYMSFLDAHTGEWKVESSNFLKRGEVSRHTDEPKVQVLRLGSSYSPDAGNGHPIPFMRVVGFFPDALPEEIFNFMTDLYLRRQWDRNYHMFRKWDCPTGPSAPETLNSVKRPIEMVAKKRPVCQNDVCLLIPDIKEEVVDHGWFAHRVGHSLLDRFGIADRLFAYQRRSVCYTKLGSGVSPLKVYDILYSGSGETVKKATEQSEPFADWLHLCESEKEATRVSVNYQHILIIPISDAASQLWADPLRLAFGGSMVDGKTTKIVYDEFMYSVRLYAETKKLDGTLMIMTSANDVQMPSSVPMWAQRMLATFFSNYAHREMLKAIRSHRKKIKTRFECITPPRILWIDCAATFMGALWRL</sequence>
<protein>
    <recommendedName>
        <fullName evidence="3">START domain-containing protein</fullName>
    </recommendedName>
</protein>
<dbReference type="Gene3D" id="3.30.530.20">
    <property type="match status" value="1"/>
</dbReference>
<proteinExistence type="predicted"/>
<dbReference type="VEuPathDB" id="TriTrypDB:TcG_07204"/>
<reference evidence="1 2" key="1">
    <citation type="journal article" date="2018" name="Microb. Genom.">
        <title>Expanding an expanded genome: long-read sequencing of Trypanosoma cruzi.</title>
        <authorList>
            <person name="Berna L."/>
            <person name="Rodriguez M."/>
            <person name="Chiribao M.L."/>
            <person name="Parodi-Talice A."/>
            <person name="Pita S."/>
            <person name="Rijo G."/>
            <person name="Alvarez-Valin F."/>
            <person name="Robello C."/>
        </authorList>
    </citation>
    <scope>NUCLEOTIDE SEQUENCE [LARGE SCALE GENOMIC DNA]</scope>
    <source>
        <strain evidence="1 2">Dm28c</strain>
    </source>
</reference>
<name>A0A2V2VUJ1_TRYCR</name>
<dbReference type="VEuPathDB" id="TriTrypDB:TCDM_10125"/>
<dbReference type="VEuPathDB" id="TriTrypDB:BCY84_20476"/>
<dbReference type="VEuPathDB" id="TriTrypDB:TcBrA4_0125980"/>
<dbReference type="SUPFAM" id="SSF55961">
    <property type="entry name" value="Bet v1-like"/>
    <property type="match status" value="1"/>
</dbReference>
<comment type="caution">
    <text evidence="1">The sequence shown here is derived from an EMBL/GenBank/DDBJ whole genome shotgun (WGS) entry which is preliminary data.</text>
</comment>
<dbReference type="VEuPathDB" id="TriTrypDB:C3747_29g273"/>
<dbReference type="InterPro" id="IPR023393">
    <property type="entry name" value="START-like_dom_sf"/>
</dbReference>
<dbReference type="VEuPathDB" id="TriTrypDB:Tc_MARK_2435"/>
<gene>
    <name evidence="1" type="ORF">C4B63_7g434</name>
</gene>
<dbReference type="VEuPathDB" id="TriTrypDB:TcCLB.510691.80"/>
<dbReference type="VEuPathDB" id="TriTrypDB:C4B63_7g434"/>